<feature type="compositionally biased region" description="Polar residues" evidence="7">
    <location>
        <begin position="198"/>
        <end position="220"/>
    </location>
</feature>
<dbReference type="InterPro" id="IPR051907">
    <property type="entry name" value="DoxX-like_oxidoreductase"/>
</dbReference>
<comment type="caution">
    <text evidence="9">The sequence shown here is derived from an EMBL/GenBank/DDBJ whole genome shotgun (WGS) entry which is preliminary data.</text>
</comment>
<evidence type="ECO:0000256" key="3">
    <source>
        <dbReference type="ARBA" id="ARBA00022475"/>
    </source>
</evidence>
<gene>
    <name evidence="9" type="ORF">Psi02_41510</name>
</gene>
<proteinExistence type="inferred from homology"/>
<feature type="compositionally biased region" description="Basic and acidic residues" evidence="7">
    <location>
        <begin position="157"/>
        <end position="168"/>
    </location>
</feature>
<dbReference type="InterPro" id="IPR032808">
    <property type="entry name" value="DoxX"/>
</dbReference>
<reference evidence="9" key="1">
    <citation type="submission" date="2021-01" db="EMBL/GenBank/DDBJ databases">
        <title>Whole genome shotgun sequence of Planotetraspora silvatica NBRC 100141.</title>
        <authorList>
            <person name="Komaki H."/>
            <person name="Tamura T."/>
        </authorList>
    </citation>
    <scope>NUCLEOTIDE SEQUENCE</scope>
    <source>
        <strain evidence="9">NBRC 100141</strain>
    </source>
</reference>
<keyword evidence="4 8" id="KW-0812">Transmembrane</keyword>
<protein>
    <recommendedName>
        <fullName evidence="11">DoxX family membrane protein</fullName>
    </recommendedName>
</protein>
<sequence length="272" mass="27443">MKRTLQDLASLAARMGVGGIFFANGWHKLEAGLTATGAQFSELGAPAPGAWAAATMLIELIGGTLLIAGLAVPAIGLVLFAEALAVFVLTAGDTGLPLTGGSIELIVALGAASVLLAVVGAGRVSVDHMVVIKRREAEEADDFAADAEADAVIAALREPRPGDTRPGEGGDATPGAAPPSPAPKAPAAKDSAPKGANAGTSSLRDPETPSQTGAAGNTGRTEAKEATVENTVPKPRLRRPKRPDETTESRSEAPSPKPGDTLVAGRRTGKQD</sequence>
<keyword evidence="3" id="KW-1003">Cell membrane</keyword>
<keyword evidence="5 8" id="KW-1133">Transmembrane helix</keyword>
<evidence type="ECO:0000256" key="8">
    <source>
        <dbReference type="SAM" id="Phobius"/>
    </source>
</evidence>
<dbReference type="EMBL" id="BOOQ01000027">
    <property type="protein sequence ID" value="GII47727.1"/>
    <property type="molecule type" value="Genomic_DNA"/>
</dbReference>
<evidence type="ECO:0000256" key="2">
    <source>
        <dbReference type="ARBA" id="ARBA00006679"/>
    </source>
</evidence>
<dbReference type="PANTHER" id="PTHR33452:SF1">
    <property type="entry name" value="INNER MEMBRANE PROTEIN YPHA-RELATED"/>
    <property type="match status" value="1"/>
</dbReference>
<keyword evidence="10" id="KW-1185">Reference proteome</keyword>
<dbReference type="GO" id="GO:0005886">
    <property type="term" value="C:plasma membrane"/>
    <property type="evidence" value="ECO:0007669"/>
    <property type="project" value="UniProtKB-SubCell"/>
</dbReference>
<evidence type="ECO:0008006" key="11">
    <source>
        <dbReference type="Google" id="ProtNLM"/>
    </source>
</evidence>
<organism evidence="9 10">
    <name type="scientific">Planotetraspora silvatica</name>
    <dbReference type="NCBI Taxonomy" id="234614"/>
    <lineage>
        <taxon>Bacteria</taxon>
        <taxon>Bacillati</taxon>
        <taxon>Actinomycetota</taxon>
        <taxon>Actinomycetes</taxon>
        <taxon>Streptosporangiales</taxon>
        <taxon>Streptosporangiaceae</taxon>
        <taxon>Planotetraspora</taxon>
    </lineage>
</organism>
<evidence type="ECO:0000256" key="5">
    <source>
        <dbReference type="ARBA" id="ARBA00022989"/>
    </source>
</evidence>
<dbReference type="Pfam" id="PF07681">
    <property type="entry name" value="DoxX"/>
    <property type="match status" value="1"/>
</dbReference>
<name>A0A8J3UQ16_9ACTN</name>
<keyword evidence="6 8" id="KW-0472">Membrane</keyword>
<evidence type="ECO:0000256" key="7">
    <source>
        <dbReference type="SAM" id="MobiDB-lite"/>
    </source>
</evidence>
<evidence type="ECO:0000313" key="9">
    <source>
        <dbReference type="EMBL" id="GII47727.1"/>
    </source>
</evidence>
<comment type="similarity">
    <text evidence="2">Belongs to the DoxX family.</text>
</comment>
<evidence type="ECO:0000256" key="1">
    <source>
        <dbReference type="ARBA" id="ARBA00004651"/>
    </source>
</evidence>
<feature type="transmembrane region" description="Helical" evidence="8">
    <location>
        <begin position="65"/>
        <end position="91"/>
    </location>
</feature>
<feature type="transmembrane region" description="Helical" evidence="8">
    <location>
        <begin position="103"/>
        <end position="126"/>
    </location>
</feature>
<feature type="compositionally biased region" description="Low complexity" evidence="7">
    <location>
        <begin position="185"/>
        <end position="196"/>
    </location>
</feature>
<feature type="compositionally biased region" description="Basic and acidic residues" evidence="7">
    <location>
        <begin position="242"/>
        <end position="251"/>
    </location>
</feature>
<feature type="region of interest" description="Disordered" evidence="7">
    <location>
        <begin position="157"/>
        <end position="272"/>
    </location>
</feature>
<evidence type="ECO:0000313" key="10">
    <source>
        <dbReference type="Proteomes" id="UP000644610"/>
    </source>
</evidence>
<evidence type="ECO:0000256" key="4">
    <source>
        <dbReference type="ARBA" id="ARBA00022692"/>
    </source>
</evidence>
<dbReference type="PANTHER" id="PTHR33452">
    <property type="entry name" value="OXIDOREDUCTASE CATD-RELATED"/>
    <property type="match status" value="1"/>
</dbReference>
<comment type="subcellular location">
    <subcellularLocation>
        <location evidence="1">Cell membrane</location>
        <topology evidence="1">Multi-pass membrane protein</topology>
    </subcellularLocation>
</comment>
<evidence type="ECO:0000256" key="6">
    <source>
        <dbReference type="ARBA" id="ARBA00023136"/>
    </source>
</evidence>
<dbReference type="RefSeq" id="WP_203976533.1">
    <property type="nucleotide sequence ID" value="NZ_BAAAKY010000027.1"/>
</dbReference>
<dbReference type="AlphaFoldDB" id="A0A8J3UQ16"/>
<accession>A0A8J3UQ16</accession>
<dbReference type="Proteomes" id="UP000644610">
    <property type="component" value="Unassembled WGS sequence"/>
</dbReference>